<dbReference type="Proteomes" id="UP001565471">
    <property type="component" value="Unassembled WGS sequence"/>
</dbReference>
<keyword evidence="2" id="KW-1185">Reference proteome</keyword>
<protein>
    <submittedName>
        <fullName evidence="1">Uncharacterized protein</fullName>
    </submittedName>
</protein>
<dbReference type="EMBL" id="JBGBZA010000002">
    <property type="protein sequence ID" value="MEY9317237.1"/>
    <property type="molecule type" value="Genomic_DNA"/>
</dbReference>
<dbReference type="RefSeq" id="WP_157183460.1">
    <property type="nucleotide sequence ID" value="NZ_BJNL01000010.1"/>
</dbReference>
<sequence length="58" mass="6657">MSITGRTDIREIERYCREAARKKLAVAAMAKLQTGFDVSDNRKLPNPSPRLEKFLISY</sequence>
<name>A0ABV4F2M5_BRAEL</name>
<proteinExistence type="predicted"/>
<organism evidence="1 2">
    <name type="scientific">Bradyrhizobium elkanii</name>
    <dbReference type="NCBI Taxonomy" id="29448"/>
    <lineage>
        <taxon>Bacteria</taxon>
        <taxon>Pseudomonadati</taxon>
        <taxon>Pseudomonadota</taxon>
        <taxon>Alphaproteobacteria</taxon>
        <taxon>Hyphomicrobiales</taxon>
        <taxon>Nitrobacteraceae</taxon>
        <taxon>Bradyrhizobium</taxon>
    </lineage>
</organism>
<accession>A0ABV4F2M5</accession>
<comment type="caution">
    <text evidence="1">The sequence shown here is derived from an EMBL/GenBank/DDBJ whole genome shotgun (WGS) entry which is preliminary data.</text>
</comment>
<dbReference type="GeneID" id="92954592"/>
<reference evidence="1 2" key="1">
    <citation type="submission" date="2024-07" db="EMBL/GenBank/DDBJ databases">
        <title>Genomic Encyclopedia of Type Strains, Phase V (KMG-V): Genome sequencing to study the core and pangenomes of soil and plant-associated prokaryotes.</title>
        <authorList>
            <person name="Whitman W."/>
        </authorList>
    </citation>
    <scope>NUCLEOTIDE SEQUENCE [LARGE SCALE GENOMIC DNA]</scope>
    <source>
        <strain evidence="1 2">USDA 415</strain>
    </source>
</reference>
<evidence type="ECO:0000313" key="1">
    <source>
        <dbReference type="EMBL" id="MEY9317237.1"/>
    </source>
</evidence>
<gene>
    <name evidence="1" type="ORF">ABIF29_004036</name>
</gene>
<evidence type="ECO:0000313" key="2">
    <source>
        <dbReference type="Proteomes" id="UP001565471"/>
    </source>
</evidence>